<dbReference type="Pfam" id="PF00903">
    <property type="entry name" value="Glyoxalase"/>
    <property type="match status" value="1"/>
</dbReference>
<gene>
    <name evidence="2" type="ORF">YM304_32920</name>
</gene>
<dbReference type="KEGG" id="aym:YM304_32920"/>
<dbReference type="AlphaFoldDB" id="A0A6C7EI01"/>
<evidence type="ECO:0000313" key="3">
    <source>
        <dbReference type="Proteomes" id="UP000011863"/>
    </source>
</evidence>
<dbReference type="InterPro" id="IPR004360">
    <property type="entry name" value="Glyas_Fos-R_dOase_dom"/>
</dbReference>
<dbReference type="OrthoDB" id="5181113at2"/>
<feature type="domain" description="Glyoxalase/fosfomycin resistance/dioxygenase" evidence="1">
    <location>
        <begin position="90"/>
        <end position="194"/>
    </location>
</feature>
<keyword evidence="3" id="KW-1185">Reference proteome</keyword>
<proteinExistence type="predicted"/>
<dbReference type="InterPro" id="IPR029068">
    <property type="entry name" value="Glyas_Bleomycin-R_OHBP_Dase"/>
</dbReference>
<dbReference type="Gene3D" id="3.10.180.10">
    <property type="entry name" value="2,3-Dihydroxybiphenyl 1,2-Dioxygenase, domain 1"/>
    <property type="match status" value="1"/>
</dbReference>
<accession>A0A6C7EI01</accession>
<evidence type="ECO:0000313" key="2">
    <source>
        <dbReference type="EMBL" id="BAN03606.1"/>
    </source>
</evidence>
<reference evidence="2 3" key="1">
    <citation type="journal article" date="2013" name="Int. J. Syst. Evol. Microbiol.">
        <title>Ilumatobacter nonamiense sp. nov. and Ilumatobacter coccineum sp. nov., isolated from seashore sand.</title>
        <authorList>
            <person name="Matsumoto A."/>
            <person name="Kasai H."/>
            <person name="Matsuo Y."/>
            <person name="Shizuri Y."/>
            <person name="Ichikawa N."/>
            <person name="Fujita N."/>
            <person name="Omura S."/>
            <person name="Takahashi Y."/>
        </authorList>
    </citation>
    <scope>NUCLEOTIDE SEQUENCE [LARGE SCALE GENOMIC DNA]</scope>
    <source>
        <strain evidence="3">NBRC 103263 / KCTC 29153 / YM16-304</strain>
    </source>
</reference>
<name>A0A6C7EI01_ILUCY</name>
<dbReference type="Proteomes" id="UP000011863">
    <property type="component" value="Chromosome"/>
</dbReference>
<sequence>MTALVEWLTISGDAEAWRSIGLVVADDGLIPLHGTSLRIIETAPERTGIRGWALSGVDTGLDGTVIDGLDTRVVEPMGPTFAQHDLGASGLDHVVVMTNDLERTSTAIANATDCELKRVREVGTMKQGFHRIGRGGLIVEIVERPEVPDGPARFWGVVVNVEDLDAACERIGTDLISEPKDAVQPGRRIATVRDDVGLGLPVALMTP</sequence>
<organism evidence="2 3">
    <name type="scientific">Ilumatobacter coccineus (strain NBRC 103263 / KCTC 29153 / YM16-304)</name>
    <dbReference type="NCBI Taxonomy" id="1313172"/>
    <lineage>
        <taxon>Bacteria</taxon>
        <taxon>Bacillati</taxon>
        <taxon>Actinomycetota</taxon>
        <taxon>Acidimicrobiia</taxon>
        <taxon>Acidimicrobiales</taxon>
        <taxon>Ilumatobacteraceae</taxon>
        <taxon>Ilumatobacter</taxon>
    </lineage>
</organism>
<protein>
    <recommendedName>
        <fullName evidence="1">Glyoxalase/fosfomycin resistance/dioxygenase domain-containing protein</fullName>
    </recommendedName>
</protein>
<dbReference type="EMBL" id="AP012057">
    <property type="protein sequence ID" value="BAN03606.1"/>
    <property type="molecule type" value="Genomic_DNA"/>
</dbReference>
<dbReference type="RefSeq" id="WP_015442853.1">
    <property type="nucleotide sequence ID" value="NC_020520.1"/>
</dbReference>
<evidence type="ECO:0000259" key="1">
    <source>
        <dbReference type="Pfam" id="PF00903"/>
    </source>
</evidence>
<dbReference type="SUPFAM" id="SSF54593">
    <property type="entry name" value="Glyoxalase/Bleomycin resistance protein/Dihydroxybiphenyl dioxygenase"/>
    <property type="match status" value="1"/>
</dbReference>